<dbReference type="Proteomes" id="UP000606974">
    <property type="component" value="Unassembled WGS sequence"/>
</dbReference>
<protein>
    <submittedName>
        <fullName evidence="2">Uncharacterized protein</fullName>
    </submittedName>
</protein>
<comment type="caution">
    <text evidence="2">The sequence shown here is derived from an EMBL/GenBank/DDBJ whole genome shotgun (WGS) entry which is preliminary data.</text>
</comment>
<keyword evidence="1" id="KW-1133">Transmembrane helix</keyword>
<keyword evidence="1" id="KW-0812">Transmembrane</keyword>
<evidence type="ECO:0000313" key="2">
    <source>
        <dbReference type="EMBL" id="KAF7507636.1"/>
    </source>
</evidence>
<evidence type="ECO:0000256" key="1">
    <source>
        <dbReference type="SAM" id="Phobius"/>
    </source>
</evidence>
<name>A0A8H7AIF0_9EURO</name>
<keyword evidence="1" id="KW-0472">Membrane</keyword>
<proteinExistence type="predicted"/>
<evidence type="ECO:0000313" key="3">
    <source>
        <dbReference type="Proteomes" id="UP000606974"/>
    </source>
</evidence>
<dbReference type="EMBL" id="JAACFV010000065">
    <property type="protein sequence ID" value="KAF7507636.1"/>
    <property type="molecule type" value="Genomic_DNA"/>
</dbReference>
<feature type="transmembrane region" description="Helical" evidence="1">
    <location>
        <begin position="34"/>
        <end position="54"/>
    </location>
</feature>
<dbReference type="AlphaFoldDB" id="A0A8H7AIF0"/>
<keyword evidence="3" id="KW-1185">Reference proteome</keyword>
<gene>
    <name evidence="2" type="ORF">GJ744_010189</name>
</gene>
<reference evidence="2" key="1">
    <citation type="submission" date="2020-02" db="EMBL/GenBank/DDBJ databases">
        <authorList>
            <person name="Palmer J.M."/>
        </authorList>
    </citation>
    <scope>NUCLEOTIDE SEQUENCE</scope>
    <source>
        <strain evidence="2">EPUS1.4</strain>
        <tissue evidence="2">Thallus</tissue>
    </source>
</reference>
<accession>A0A8H7AIF0</accession>
<organism evidence="2 3">
    <name type="scientific">Endocarpon pusillum</name>
    <dbReference type="NCBI Taxonomy" id="364733"/>
    <lineage>
        <taxon>Eukaryota</taxon>
        <taxon>Fungi</taxon>
        <taxon>Dikarya</taxon>
        <taxon>Ascomycota</taxon>
        <taxon>Pezizomycotina</taxon>
        <taxon>Eurotiomycetes</taxon>
        <taxon>Chaetothyriomycetidae</taxon>
        <taxon>Verrucariales</taxon>
        <taxon>Verrucariaceae</taxon>
        <taxon>Endocarpon</taxon>
    </lineage>
</organism>
<sequence>MDRRTAGYVMYIDVSVSLVDSILVSPSVQTGESMAFYSCVILFPLIVLITGVIASTLDSPTIRFVPFMSTRLQIFSCPSVLLRVLAEPLPVANPLAVPMMWSNAMPAAQVDNLTPAYSHYRGEHSPNGTVVICGLSSNCHSRFLAQLLTYL</sequence>